<dbReference type="Proteomes" id="UP000249165">
    <property type="component" value="Unassembled WGS sequence"/>
</dbReference>
<sequence>MTAPPVGADLRSLLDRAAAHGLAAPVAHHAACAEDALGHAVQAVRGCILPRRLTLALDGSPVIDLLAAGGRLLGLEQATGGGAEGDPRSDTATSVAELLRGRLTGGLVTVTSLPLDRAIDASHTGIAASDLYAALGLAPMDHSADARRAALLAAADDVIIAVLSATDPPELTPEITPVLMSESGARVPPDVLDCVGGWLAPGGLAHRLGRDELMVLALDEPPLGIGLLVTGGTPEALIFDVTACADLARFWSELTVMTGVLPESDPPHPAP</sequence>
<accession>A0A327XMW6</accession>
<organism evidence="1 2">
    <name type="scientific">Salipiger aestuarii</name>
    <dbReference type="NCBI Taxonomy" id="568098"/>
    <lineage>
        <taxon>Bacteria</taxon>
        <taxon>Pseudomonadati</taxon>
        <taxon>Pseudomonadota</taxon>
        <taxon>Alphaproteobacteria</taxon>
        <taxon>Rhodobacterales</taxon>
        <taxon>Roseobacteraceae</taxon>
        <taxon>Salipiger</taxon>
    </lineage>
</organism>
<protein>
    <submittedName>
        <fullName evidence="1">Uncharacterized protein</fullName>
    </submittedName>
</protein>
<name>A0A327XMW6_9RHOB</name>
<evidence type="ECO:0000313" key="1">
    <source>
        <dbReference type="EMBL" id="RAK10458.1"/>
    </source>
</evidence>
<dbReference type="EMBL" id="QLMG01000056">
    <property type="protein sequence ID" value="RAK10458.1"/>
    <property type="molecule type" value="Genomic_DNA"/>
</dbReference>
<evidence type="ECO:0000313" key="2">
    <source>
        <dbReference type="Proteomes" id="UP000249165"/>
    </source>
</evidence>
<keyword evidence="2" id="KW-1185">Reference proteome</keyword>
<dbReference type="AlphaFoldDB" id="A0A327XMW6"/>
<comment type="caution">
    <text evidence="1">The sequence shown here is derived from an EMBL/GenBank/DDBJ whole genome shotgun (WGS) entry which is preliminary data.</text>
</comment>
<reference evidence="1 2" key="1">
    <citation type="submission" date="2018-06" db="EMBL/GenBank/DDBJ databases">
        <title>Genomic Encyclopedia of Archaeal and Bacterial Type Strains, Phase II (KMG-II): from individual species to whole genera.</title>
        <authorList>
            <person name="Goeker M."/>
        </authorList>
    </citation>
    <scope>NUCLEOTIDE SEQUENCE [LARGE SCALE GENOMIC DNA]</scope>
    <source>
        <strain evidence="1 2">DSM 22011</strain>
    </source>
</reference>
<dbReference type="RefSeq" id="WP_111551185.1">
    <property type="nucleotide sequence ID" value="NZ_LIQE01000058.1"/>
</dbReference>
<proteinExistence type="predicted"/>
<gene>
    <name evidence="1" type="ORF">ATI53_105622</name>
</gene>